<feature type="transmembrane region" description="Helical" evidence="1">
    <location>
        <begin position="56"/>
        <end position="74"/>
    </location>
</feature>
<organism evidence="2 3">
    <name type="scientific">Tuber borchii</name>
    <name type="common">White truffle</name>
    <dbReference type="NCBI Taxonomy" id="42251"/>
    <lineage>
        <taxon>Eukaryota</taxon>
        <taxon>Fungi</taxon>
        <taxon>Dikarya</taxon>
        <taxon>Ascomycota</taxon>
        <taxon>Pezizomycotina</taxon>
        <taxon>Pezizomycetes</taxon>
        <taxon>Pezizales</taxon>
        <taxon>Tuberaceae</taxon>
        <taxon>Tuber</taxon>
    </lineage>
</organism>
<keyword evidence="1" id="KW-0472">Membrane</keyword>
<gene>
    <name evidence="2" type="ORF">B9Z19DRAFT_823768</name>
</gene>
<feature type="transmembrane region" description="Helical" evidence="1">
    <location>
        <begin position="12"/>
        <end position="36"/>
    </location>
</feature>
<feature type="transmembrane region" description="Helical" evidence="1">
    <location>
        <begin position="94"/>
        <end position="110"/>
    </location>
</feature>
<keyword evidence="1" id="KW-1133">Transmembrane helix</keyword>
<proteinExistence type="predicted"/>
<evidence type="ECO:0000313" key="2">
    <source>
        <dbReference type="EMBL" id="PUU79478.1"/>
    </source>
</evidence>
<sequence>MARVLRARSSLFFISGAYLFCIFIANSHGWIWLLLIDVLSWGALHRYSKLIPFSSFTSRLIGALFGGWWGGGIYDNGWIDDGRTNGGIGIKKGIFSILVSFLFSAFSLYLI</sequence>
<comment type="caution">
    <text evidence="2">The sequence shown here is derived from an EMBL/GenBank/DDBJ whole genome shotgun (WGS) entry which is preliminary data.</text>
</comment>
<dbReference type="AlphaFoldDB" id="A0A2T6ZVF4"/>
<accession>A0A2T6ZVF4</accession>
<dbReference type="EMBL" id="NESQ01000090">
    <property type="protein sequence ID" value="PUU79478.1"/>
    <property type="molecule type" value="Genomic_DNA"/>
</dbReference>
<dbReference type="Proteomes" id="UP000244722">
    <property type="component" value="Unassembled WGS sequence"/>
</dbReference>
<reference evidence="2 3" key="1">
    <citation type="submission" date="2017-04" db="EMBL/GenBank/DDBJ databases">
        <title>Draft genome sequence of Tuber borchii Vittad., a whitish edible truffle.</title>
        <authorList>
            <consortium name="DOE Joint Genome Institute"/>
            <person name="Murat C."/>
            <person name="Kuo A."/>
            <person name="Barry K.W."/>
            <person name="Clum A."/>
            <person name="Dockter R.B."/>
            <person name="Fauchery L."/>
            <person name="Iotti M."/>
            <person name="Kohler A."/>
            <person name="Labutti K."/>
            <person name="Lindquist E.A."/>
            <person name="Lipzen A."/>
            <person name="Ohm R.A."/>
            <person name="Wang M."/>
            <person name="Grigoriev I.V."/>
            <person name="Zambonelli A."/>
            <person name="Martin F.M."/>
        </authorList>
    </citation>
    <scope>NUCLEOTIDE SEQUENCE [LARGE SCALE GENOMIC DNA]</scope>
    <source>
        <strain evidence="2 3">Tbo3840</strain>
    </source>
</reference>
<evidence type="ECO:0000313" key="3">
    <source>
        <dbReference type="Proteomes" id="UP000244722"/>
    </source>
</evidence>
<protein>
    <submittedName>
        <fullName evidence="2">Uncharacterized protein</fullName>
    </submittedName>
</protein>
<evidence type="ECO:0000256" key="1">
    <source>
        <dbReference type="SAM" id="Phobius"/>
    </source>
</evidence>
<name>A0A2T6ZVF4_TUBBO</name>
<keyword evidence="3" id="KW-1185">Reference proteome</keyword>
<keyword evidence="1" id="KW-0812">Transmembrane</keyword>